<feature type="signal peptide" evidence="1">
    <location>
        <begin position="1"/>
        <end position="20"/>
    </location>
</feature>
<dbReference type="PANTHER" id="PTHR11257">
    <property type="entry name" value="CHEMOSENSORY PROTEIN-RELATED"/>
    <property type="match status" value="1"/>
</dbReference>
<accession>A0A2K8JWV1</accession>
<feature type="chain" id="PRO_5014758930" evidence="1">
    <location>
        <begin position="21"/>
        <end position="132"/>
    </location>
</feature>
<dbReference type="PANTHER" id="PTHR11257:SF12">
    <property type="entry name" value="EJACULATORY BULB-SPECIFIC PROTEIN 3-RELATED"/>
    <property type="match status" value="1"/>
</dbReference>
<proteinExistence type="evidence at transcript level"/>
<evidence type="ECO:0000313" key="2">
    <source>
        <dbReference type="EMBL" id="ATU82897.1"/>
    </source>
</evidence>
<sequence length="132" mass="15061">MKSSAYTICLCMVLLVVADCKSPPAAYTTSYDNLDLDEILNNNRLYTRYFQCLTNKARCTPDGKELKEVLPDALSTGCAKCTEKQKEGSEKVIRFLLKNKQSDYLELEKMYDPDGLYRHKYEAEAKKLGIKV</sequence>
<dbReference type="Pfam" id="PF03392">
    <property type="entry name" value="OS-D"/>
    <property type="match status" value="1"/>
</dbReference>
<dbReference type="Gene3D" id="1.10.2080.10">
    <property type="entry name" value="Insect odorant-binding protein A10/Ejaculatory bulb-specific protein 3"/>
    <property type="match status" value="1"/>
</dbReference>
<dbReference type="SUPFAM" id="SSF100910">
    <property type="entry name" value="Chemosensory protein Csp2"/>
    <property type="match status" value="1"/>
</dbReference>
<organism evidence="2">
    <name type="scientific">Pristhesancus plagipennis</name>
    <name type="common">Common assassin bug</name>
    <dbReference type="NCBI Taxonomy" id="1955184"/>
    <lineage>
        <taxon>Eukaryota</taxon>
        <taxon>Metazoa</taxon>
        <taxon>Ecdysozoa</taxon>
        <taxon>Arthropoda</taxon>
        <taxon>Hexapoda</taxon>
        <taxon>Insecta</taxon>
        <taxon>Pterygota</taxon>
        <taxon>Neoptera</taxon>
        <taxon>Paraneoptera</taxon>
        <taxon>Hemiptera</taxon>
        <taxon>Heteroptera</taxon>
        <taxon>Panheteroptera</taxon>
        <taxon>Cimicomorpha</taxon>
        <taxon>Reduviidae</taxon>
        <taxon>Harpactorinae</taxon>
        <taxon>Harpactorini</taxon>
        <taxon>Pristhesancus</taxon>
    </lineage>
</organism>
<dbReference type="AlphaFoldDB" id="A0A2K8JWV1"/>
<evidence type="ECO:0000256" key="1">
    <source>
        <dbReference type="SAM" id="SignalP"/>
    </source>
</evidence>
<dbReference type="EMBL" id="KY031146">
    <property type="protein sequence ID" value="ATU82897.1"/>
    <property type="molecule type" value="mRNA"/>
</dbReference>
<protein>
    <submittedName>
        <fullName evidence="2">Secreted Insect pheromone binding family protein</fullName>
    </submittedName>
</protein>
<name>A0A2K8JWV1_PRIPG</name>
<keyword evidence="1" id="KW-0732">Signal</keyword>
<dbReference type="InterPro" id="IPR005055">
    <property type="entry name" value="A10/PebIII"/>
</dbReference>
<dbReference type="InterPro" id="IPR036682">
    <property type="entry name" value="OS_D_A10/PebIII_sf"/>
</dbReference>
<reference evidence="2" key="1">
    <citation type="submission" date="2016-10" db="EMBL/GenBank/DDBJ databases">
        <title>The assassin bug Pristhesancus plagipennis produces two different types of venom.</title>
        <authorList>
            <person name="Walker A.A."/>
            <person name="Herzig V."/>
            <person name="Jin J."/>
            <person name="Fry B.G."/>
            <person name="King G.F."/>
        </authorList>
    </citation>
    <scope>NUCLEOTIDE SEQUENCE</scope>
    <source>
        <tissue evidence="2">Venom/labial glands</tissue>
    </source>
</reference>